<dbReference type="Pfam" id="PF00069">
    <property type="entry name" value="Pkinase"/>
    <property type="match status" value="1"/>
</dbReference>
<dbReference type="Gene3D" id="1.10.510.10">
    <property type="entry name" value="Transferase(Phosphotransferase) domain 1"/>
    <property type="match status" value="1"/>
</dbReference>
<dbReference type="Proteomes" id="UP000002035">
    <property type="component" value="Unassembled WGS sequence"/>
</dbReference>
<name>C5FXQ6_ARTOC</name>
<dbReference type="SUPFAM" id="SSF56112">
    <property type="entry name" value="Protein kinase-like (PK-like)"/>
    <property type="match status" value="1"/>
</dbReference>
<dbReference type="GO" id="GO:0005737">
    <property type="term" value="C:cytoplasm"/>
    <property type="evidence" value="ECO:0007669"/>
    <property type="project" value="TreeGrafter"/>
</dbReference>
<dbReference type="STRING" id="554155.C5FXQ6"/>
<sequence length="307" mass="34356">MSDVNVAFCYMQISHNANPPLNLYSQLVFKGVRTPANFKSLTSRMSSPVLDLDGRSIPQEQILGYGRSGLVIRVEDTALKIPLRYIRSSDDDVEINTEVIQREQEVYRRLGRCEGVVACLKVSEKSTQLALMENGDLRSYIAKNRPSSLLQLSWFREAARTLSRIHDRRVIVADISSRNFLLDSDLSVKICDFTESSILPLSANMETVDDNGYSIQTDIGQLGAVMYEVITGERCEFDLFGGEALDGRATWPRREALPSTQNVWLGSIITRCWTEGGLRNAHCLSEALESASLERSVSKMEVMGHIP</sequence>
<dbReference type="InterPro" id="IPR011009">
    <property type="entry name" value="Kinase-like_dom_sf"/>
</dbReference>
<accession>C5FXQ6</accession>
<dbReference type="EMBL" id="DS995707">
    <property type="protein sequence ID" value="EEQ35096.1"/>
    <property type="molecule type" value="Genomic_DNA"/>
</dbReference>
<dbReference type="RefSeq" id="XP_002844132.1">
    <property type="nucleotide sequence ID" value="XM_002844086.1"/>
</dbReference>
<dbReference type="AlphaFoldDB" id="C5FXQ6"/>
<reference evidence="3" key="1">
    <citation type="journal article" date="2012" name="MBio">
        <title>Comparative genome analysis of Trichophyton rubrum and related dermatophytes reveals candidate genes involved in infection.</title>
        <authorList>
            <person name="Martinez D.A."/>
            <person name="Oliver B.G."/>
            <person name="Graeser Y."/>
            <person name="Goldberg J.M."/>
            <person name="Li W."/>
            <person name="Martinez-Rossi N.M."/>
            <person name="Monod M."/>
            <person name="Shelest E."/>
            <person name="Barton R.C."/>
            <person name="Birch E."/>
            <person name="Brakhage A.A."/>
            <person name="Chen Z."/>
            <person name="Gurr S.J."/>
            <person name="Heiman D."/>
            <person name="Heitman J."/>
            <person name="Kosti I."/>
            <person name="Rossi A."/>
            <person name="Saif S."/>
            <person name="Samalova M."/>
            <person name="Saunders C.W."/>
            <person name="Shea T."/>
            <person name="Summerbell R.C."/>
            <person name="Xu J."/>
            <person name="Young S."/>
            <person name="Zeng Q."/>
            <person name="Birren B.W."/>
            <person name="Cuomo C.A."/>
            <person name="White T.C."/>
        </authorList>
    </citation>
    <scope>NUCLEOTIDE SEQUENCE [LARGE SCALE GENOMIC DNA]</scope>
    <source>
        <strain evidence="3">ATCC MYA-4605 / CBS 113480</strain>
    </source>
</reference>
<dbReference type="GO" id="GO:0005524">
    <property type="term" value="F:ATP binding"/>
    <property type="evidence" value="ECO:0007669"/>
    <property type="project" value="InterPro"/>
</dbReference>
<feature type="domain" description="Protein kinase" evidence="1">
    <location>
        <begin position="57"/>
        <end position="307"/>
    </location>
</feature>
<organism evidence="2 3">
    <name type="scientific">Arthroderma otae (strain ATCC MYA-4605 / CBS 113480)</name>
    <name type="common">Microsporum canis</name>
    <dbReference type="NCBI Taxonomy" id="554155"/>
    <lineage>
        <taxon>Eukaryota</taxon>
        <taxon>Fungi</taxon>
        <taxon>Dikarya</taxon>
        <taxon>Ascomycota</taxon>
        <taxon>Pezizomycotina</taxon>
        <taxon>Eurotiomycetes</taxon>
        <taxon>Eurotiomycetidae</taxon>
        <taxon>Onygenales</taxon>
        <taxon>Arthrodermataceae</taxon>
        <taxon>Microsporum</taxon>
    </lineage>
</organism>
<dbReference type="InterPro" id="IPR053235">
    <property type="entry name" value="Ser_Thr_kinase"/>
</dbReference>
<dbReference type="VEuPathDB" id="FungiDB:MCYG_07915"/>
<evidence type="ECO:0000313" key="2">
    <source>
        <dbReference type="EMBL" id="EEQ35096.1"/>
    </source>
</evidence>
<protein>
    <recommendedName>
        <fullName evidence="1">Protein kinase domain-containing protein</fullName>
    </recommendedName>
</protein>
<keyword evidence="3" id="KW-1185">Reference proteome</keyword>
<dbReference type="GeneID" id="9227624"/>
<dbReference type="InterPro" id="IPR000719">
    <property type="entry name" value="Prot_kinase_dom"/>
</dbReference>
<dbReference type="PROSITE" id="PS50011">
    <property type="entry name" value="PROTEIN_KINASE_DOM"/>
    <property type="match status" value="1"/>
</dbReference>
<dbReference type="GO" id="GO:0004674">
    <property type="term" value="F:protein serine/threonine kinase activity"/>
    <property type="evidence" value="ECO:0007669"/>
    <property type="project" value="TreeGrafter"/>
</dbReference>
<evidence type="ECO:0000313" key="3">
    <source>
        <dbReference type="Proteomes" id="UP000002035"/>
    </source>
</evidence>
<dbReference type="HOGENOM" id="CLU_000288_31_7_1"/>
<dbReference type="OMA" id="AVMYEVI"/>
<proteinExistence type="predicted"/>
<dbReference type="PANTHER" id="PTHR24361">
    <property type="entry name" value="MITOGEN-ACTIVATED KINASE KINASE KINASE"/>
    <property type="match status" value="1"/>
</dbReference>
<gene>
    <name evidence="2" type="ORF">MCYG_07915</name>
</gene>
<dbReference type="OrthoDB" id="4115689at2759"/>
<dbReference type="eggNOG" id="KOG0192">
    <property type="taxonomic scope" value="Eukaryota"/>
</dbReference>
<evidence type="ECO:0000259" key="1">
    <source>
        <dbReference type="PROSITE" id="PS50011"/>
    </source>
</evidence>